<evidence type="ECO:0000313" key="5">
    <source>
        <dbReference type="Proteomes" id="UP000030747"/>
    </source>
</evidence>
<dbReference type="Pfam" id="PF12907">
    <property type="entry name" value="zf-met2"/>
    <property type="match status" value="1"/>
</dbReference>
<evidence type="ECO:0000256" key="1">
    <source>
        <dbReference type="SAM" id="MobiDB-lite"/>
    </source>
</evidence>
<feature type="region of interest" description="Disordered" evidence="1">
    <location>
        <begin position="1"/>
        <end position="28"/>
    </location>
</feature>
<evidence type="ECO:0000259" key="3">
    <source>
        <dbReference type="Pfam" id="PF12907"/>
    </source>
</evidence>
<dbReference type="InterPro" id="IPR007513">
    <property type="entry name" value="SERF-like_N"/>
</dbReference>
<dbReference type="Pfam" id="PF04419">
    <property type="entry name" value="SERF-like_N"/>
    <property type="match status" value="1"/>
</dbReference>
<organism evidence="4 5">
    <name type="scientific">Eimeria tenella</name>
    <name type="common">Coccidian parasite</name>
    <dbReference type="NCBI Taxonomy" id="5802"/>
    <lineage>
        <taxon>Eukaryota</taxon>
        <taxon>Sar</taxon>
        <taxon>Alveolata</taxon>
        <taxon>Apicomplexa</taxon>
        <taxon>Conoidasida</taxon>
        <taxon>Coccidia</taxon>
        <taxon>Eucoccidiorida</taxon>
        <taxon>Eimeriorina</taxon>
        <taxon>Eimeriidae</taxon>
        <taxon>Eimeria</taxon>
    </lineage>
</organism>
<protein>
    <submittedName>
        <fullName evidence="4">Small conserved protein, related</fullName>
    </submittedName>
</protein>
<feature type="domain" description="At2g23090-like zinc-binding" evidence="3">
    <location>
        <begin position="38"/>
        <end position="73"/>
    </location>
</feature>
<dbReference type="InterPro" id="IPR026939">
    <property type="entry name" value="ZNF706/At2g23090_sf"/>
</dbReference>
<evidence type="ECO:0000259" key="2">
    <source>
        <dbReference type="Pfam" id="PF04419"/>
    </source>
</evidence>
<dbReference type="VEuPathDB" id="ToxoDB:ETH_00005020"/>
<keyword evidence="5" id="KW-1185">Reference proteome</keyword>
<feature type="region of interest" description="Disordered" evidence="1">
    <location>
        <begin position="57"/>
        <end position="76"/>
    </location>
</feature>
<dbReference type="PANTHER" id="PTHR33788">
    <property type="entry name" value="OS07G0114300 PROTEIN"/>
    <property type="match status" value="1"/>
</dbReference>
<dbReference type="OrthoDB" id="370932at2759"/>
<reference evidence="4" key="2">
    <citation type="submission" date="2013-10" db="EMBL/GenBank/DDBJ databases">
        <authorList>
            <person name="Aslett M."/>
        </authorList>
    </citation>
    <scope>NUCLEOTIDE SEQUENCE [LARGE SCALE GENOMIC DNA]</scope>
    <source>
        <strain evidence="4">Houghton</strain>
    </source>
</reference>
<dbReference type="InterPro" id="IPR039713">
    <property type="entry name" value="At2g23090-like"/>
</dbReference>
<dbReference type="SUPFAM" id="SSF118359">
    <property type="entry name" value="Expressed protein At2g23090/F21P24.15"/>
    <property type="match status" value="1"/>
</dbReference>
<evidence type="ECO:0000313" key="4">
    <source>
        <dbReference type="EMBL" id="CDJ37011.1"/>
    </source>
</evidence>
<reference evidence="4" key="1">
    <citation type="submission" date="2013-10" db="EMBL/GenBank/DDBJ databases">
        <title>Genomic analysis of the causative agents of coccidiosis in chickens.</title>
        <authorList>
            <person name="Reid A.J."/>
            <person name="Blake D."/>
            <person name="Billington K."/>
            <person name="Browne H."/>
            <person name="Dunn M."/>
            <person name="Hung S."/>
            <person name="Kawahara F."/>
            <person name="Miranda-Saavedra D."/>
            <person name="Mourier T."/>
            <person name="Nagra H."/>
            <person name="Otto T.D."/>
            <person name="Rawlings N."/>
            <person name="Sanchez A."/>
            <person name="Sanders M."/>
            <person name="Subramaniam C."/>
            <person name="Tay Y."/>
            <person name="Dear P."/>
            <person name="Doerig C."/>
            <person name="Gruber A."/>
            <person name="Parkinson J."/>
            <person name="Shirley M."/>
            <person name="Wan K.L."/>
            <person name="Berriman M."/>
            <person name="Tomley F."/>
            <person name="Pain A."/>
        </authorList>
    </citation>
    <scope>NUCLEOTIDE SEQUENCE [LARGE SCALE GENOMIC DNA]</scope>
    <source>
        <strain evidence="4">Houghton</strain>
    </source>
</reference>
<dbReference type="PANTHER" id="PTHR33788:SF1">
    <property type="entry name" value="ZINC-BINDING PROTEIN"/>
    <property type="match status" value="1"/>
</dbReference>
<feature type="compositionally biased region" description="Basic and acidic residues" evidence="1">
    <location>
        <begin position="1"/>
        <end position="15"/>
    </location>
</feature>
<feature type="domain" description="Small EDRK-rich factor-like N-terminal" evidence="2">
    <location>
        <begin position="1"/>
        <end position="35"/>
    </location>
</feature>
<dbReference type="AlphaFoldDB" id="U6KJN5"/>
<proteinExistence type="predicted"/>
<dbReference type="EMBL" id="HG673746">
    <property type="protein sequence ID" value="CDJ37011.1"/>
    <property type="molecule type" value="Genomic_DNA"/>
</dbReference>
<dbReference type="OMA" id="HAYEDCF"/>
<dbReference type="InterPro" id="IPR039438">
    <property type="entry name" value="At2g23090-like_Znf"/>
</dbReference>
<sequence length="76" mass="9119">MTRGNQRDVDRERAQRRNQRGVQNSTLKSKDKNLNVVCEVCRQAFMCTIKRPTLEQHMESKHPKHQFRDCFPNFED</sequence>
<gene>
    <name evidence="4" type="ORF">ETH_00005020</name>
</gene>
<name>U6KJN5_EIMTE</name>
<dbReference type="Proteomes" id="UP000030747">
    <property type="component" value="Unassembled WGS sequence"/>
</dbReference>
<accession>U6KJN5</accession>
<dbReference type="VEuPathDB" id="ToxoDB:ETH2_0812600"/>
<dbReference type="GeneID" id="25250212"/>
<dbReference type="RefSeq" id="XP_013227849.1">
    <property type="nucleotide sequence ID" value="XM_013372395.1"/>
</dbReference>
<dbReference type="Gene3D" id="4.10.1050.10">
    <property type="entry name" value="At2g23090-like"/>
    <property type="match status" value="1"/>
</dbReference>